<gene>
    <name evidence="19" type="ORF">C500_08417</name>
</gene>
<dbReference type="InterPro" id="IPR014016">
    <property type="entry name" value="UvrD-like_ATP-bd"/>
</dbReference>
<name>L9V0M2_NATMM</name>
<evidence type="ECO:0000256" key="2">
    <source>
        <dbReference type="ARBA" id="ARBA00022722"/>
    </source>
</evidence>
<dbReference type="SUPFAM" id="SSF52540">
    <property type="entry name" value="P-loop containing nucleoside triphosphate hydrolases"/>
    <property type="match status" value="1"/>
</dbReference>
<dbReference type="InterPro" id="IPR011335">
    <property type="entry name" value="Restrct_endonuc-II-like"/>
</dbReference>
<keyword evidence="5 15" id="KW-0378">Hydrolase</keyword>
<keyword evidence="8 15" id="KW-0067">ATP-binding</keyword>
<evidence type="ECO:0000256" key="12">
    <source>
        <dbReference type="ARBA" id="ARBA00034617"/>
    </source>
</evidence>
<dbReference type="Pfam" id="PF13361">
    <property type="entry name" value="UvrD_C"/>
    <property type="match status" value="2"/>
</dbReference>
<dbReference type="Gene3D" id="1.10.10.160">
    <property type="match status" value="1"/>
</dbReference>
<evidence type="ECO:0000313" key="20">
    <source>
        <dbReference type="Proteomes" id="UP000011543"/>
    </source>
</evidence>
<dbReference type="GO" id="GO:0000725">
    <property type="term" value="P:recombinational repair"/>
    <property type="evidence" value="ECO:0007669"/>
    <property type="project" value="TreeGrafter"/>
</dbReference>
<evidence type="ECO:0000256" key="13">
    <source>
        <dbReference type="ARBA" id="ARBA00034808"/>
    </source>
</evidence>
<keyword evidence="6 15" id="KW-0347">Helicase</keyword>
<dbReference type="PROSITE" id="PS51217">
    <property type="entry name" value="UVRD_HELICASE_CTER"/>
    <property type="match status" value="1"/>
</dbReference>
<comment type="caution">
    <text evidence="19">The sequence shown here is derived from an EMBL/GenBank/DDBJ whole genome shotgun (WGS) entry which is preliminary data.</text>
</comment>
<evidence type="ECO:0000256" key="11">
    <source>
        <dbReference type="ARBA" id="ARBA00023235"/>
    </source>
</evidence>
<dbReference type="EC" id="5.6.2.4" evidence="13"/>
<dbReference type="Gene3D" id="1.10.486.10">
    <property type="entry name" value="PCRA, domain 4"/>
    <property type="match status" value="1"/>
</dbReference>
<feature type="compositionally biased region" description="Basic and acidic residues" evidence="16">
    <location>
        <begin position="1"/>
        <end position="19"/>
    </location>
</feature>
<dbReference type="PATRIC" id="fig|547559.17.peg.1653"/>
<dbReference type="InterPro" id="IPR011604">
    <property type="entry name" value="PDDEXK-like_dom_sf"/>
</dbReference>
<keyword evidence="9" id="KW-0238">DNA-binding</keyword>
<dbReference type="PANTHER" id="PTHR11070">
    <property type="entry name" value="UVRD / RECB / PCRA DNA HELICASE FAMILY MEMBER"/>
    <property type="match status" value="1"/>
</dbReference>
<evidence type="ECO:0000313" key="19">
    <source>
        <dbReference type="EMBL" id="ELY30531.1"/>
    </source>
</evidence>
<dbReference type="InterPro" id="IPR027417">
    <property type="entry name" value="P-loop_NTPase"/>
</dbReference>
<evidence type="ECO:0000256" key="10">
    <source>
        <dbReference type="ARBA" id="ARBA00023204"/>
    </source>
</evidence>
<accession>L9V0M2</accession>
<feature type="domain" description="UvrD-like helicase C-terminal" evidence="18">
    <location>
        <begin position="447"/>
        <end position="725"/>
    </location>
</feature>
<dbReference type="Gene3D" id="3.90.320.10">
    <property type="match status" value="1"/>
</dbReference>
<dbReference type="InterPro" id="IPR013986">
    <property type="entry name" value="DExx_box_DNA_helicase_dom_sf"/>
</dbReference>
<feature type="binding site" evidence="15">
    <location>
        <begin position="62"/>
        <end position="69"/>
    </location>
    <ligand>
        <name>ATP</name>
        <dbReference type="ChEBI" id="CHEBI:30616"/>
    </ligand>
</feature>
<dbReference type="InterPro" id="IPR014017">
    <property type="entry name" value="DNA_helicase_UvrD-like_C"/>
</dbReference>
<dbReference type="PROSITE" id="PS51198">
    <property type="entry name" value="UVRD_HELICASE_ATP_BIND"/>
    <property type="match status" value="1"/>
</dbReference>
<evidence type="ECO:0000256" key="16">
    <source>
        <dbReference type="SAM" id="MobiDB-lite"/>
    </source>
</evidence>
<evidence type="ECO:0000259" key="18">
    <source>
        <dbReference type="PROSITE" id="PS51217"/>
    </source>
</evidence>
<feature type="region of interest" description="Disordered" evidence="16">
    <location>
        <begin position="1"/>
        <end position="43"/>
    </location>
</feature>
<evidence type="ECO:0000259" key="17">
    <source>
        <dbReference type="PROSITE" id="PS51198"/>
    </source>
</evidence>
<comment type="similarity">
    <text evidence="1">Belongs to the helicase family. UvrD subfamily.</text>
</comment>
<dbReference type="GO" id="GO:0005524">
    <property type="term" value="F:ATP binding"/>
    <property type="evidence" value="ECO:0007669"/>
    <property type="project" value="UniProtKB-UniRule"/>
</dbReference>
<keyword evidence="7" id="KW-0269">Exonuclease</keyword>
<dbReference type="Pfam" id="PF00580">
    <property type="entry name" value="UvrD-helicase"/>
    <property type="match status" value="1"/>
</dbReference>
<dbReference type="PANTHER" id="PTHR11070:SF2">
    <property type="entry name" value="ATP-DEPENDENT DNA HELICASE SRS2"/>
    <property type="match status" value="1"/>
</dbReference>
<dbReference type="Proteomes" id="UP000011543">
    <property type="component" value="Unassembled WGS sequence"/>
</dbReference>
<evidence type="ECO:0000256" key="8">
    <source>
        <dbReference type="ARBA" id="ARBA00022840"/>
    </source>
</evidence>
<comment type="catalytic activity">
    <reaction evidence="12">
        <text>Couples ATP hydrolysis with the unwinding of duplex DNA by translocating in the 3'-5' direction.</text>
        <dbReference type="EC" id="5.6.2.4"/>
    </reaction>
</comment>
<dbReference type="SUPFAM" id="SSF52980">
    <property type="entry name" value="Restriction endonuclease-like"/>
    <property type="match status" value="1"/>
</dbReference>
<keyword evidence="4" id="KW-0227">DNA damage</keyword>
<reference evidence="19 20" key="1">
    <citation type="journal article" date="2014" name="PLoS Genet.">
        <title>Phylogenetically driven sequencing of extremely halophilic archaea reveals strategies for static and dynamic osmo-response.</title>
        <authorList>
            <person name="Becker E.A."/>
            <person name="Seitzer P.M."/>
            <person name="Tritt A."/>
            <person name="Larsen D."/>
            <person name="Krusor M."/>
            <person name="Yao A.I."/>
            <person name="Wu D."/>
            <person name="Madern D."/>
            <person name="Eisen J.A."/>
            <person name="Darling A.E."/>
            <person name="Facciotti M.T."/>
        </authorList>
    </citation>
    <scope>NUCLEOTIDE SEQUENCE [LARGE SCALE GENOMIC DNA]</scope>
    <source>
        <strain evidence="20">ATCC 43099 / DSM 3394 / CCM 3739 / CIP 104546 / IAM 13178 / JCM 8861 / NBRC 102185 / NCIMB 2190 / MS3</strain>
    </source>
</reference>
<evidence type="ECO:0000256" key="15">
    <source>
        <dbReference type="PROSITE-ProRule" id="PRU00560"/>
    </source>
</evidence>
<evidence type="ECO:0000256" key="6">
    <source>
        <dbReference type="ARBA" id="ARBA00022806"/>
    </source>
</evidence>
<feature type="domain" description="UvrD-like helicase ATP-binding" evidence="17">
    <location>
        <begin position="41"/>
        <end position="452"/>
    </location>
</feature>
<dbReference type="GO" id="GO:0003677">
    <property type="term" value="F:DNA binding"/>
    <property type="evidence" value="ECO:0007669"/>
    <property type="project" value="UniProtKB-KW"/>
</dbReference>
<evidence type="ECO:0000256" key="3">
    <source>
        <dbReference type="ARBA" id="ARBA00022741"/>
    </source>
</evidence>
<evidence type="ECO:0000256" key="4">
    <source>
        <dbReference type="ARBA" id="ARBA00022763"/>
    </source>
</evidence>
<dbReference type="Pfam" id="PF12705">
    <property type="entry name" value="PDDEXK_1"/>
    <property type="match status" value="1"/>
</dbReference>
<dbReference type="InterPro" id="IPR000212">
    <property type="entry name" value="DNA_helicase_UvrD/REP"/>
</dbReference>
<comment type="catalytic activity">
    <reaction evidence="14">
        <text>ATP + H2O = ADP + phosphate + H(+)</text>
        <dbReference type="Rhea" id="RHEA:13065"/>
        <dbReference type="ChEBI" id="CHEBI:15377"/>
        <dbReference type="ChEBI" id="CHEBI:15378"/>
        <dbReference type="ChEBI" id="CHEBI:30616"/>
        <dbReference type="ChEBI" id="CHEBI:43474"/>
        <dbReference type="ChEBI" id="CHEBI:456216"/>
        <dbReference type="EC" id="5.6.2.4"/>
    </reaction>
</comment>
<keyword evidence="3 15" id="KW-0547">Nucleotide-binding</keyword>
<keyword evidence="11" id="KW-0413">Isomerase</keyword>
<organism evidence="19 20">
    <name type="scientific">Natrialba magadii (strain ATCC 43099 / DSM 3394 / CCM 3739 / CIP 104546 / IAM 13178 / JCM 8861 / NBRC 102185 / NCIMB 2190 / MS3)</name>
    <name type="common">Natronobacterium magadii</name>
    <dbReference type="NCBI Taxonomy" id="547559"/>
    <lineage>
        <taxon>Archaea</taxon>
        <taxon>Methanobacteriati</taxon>
        <taxon>Methanobacteriota</taxon>
        <taxon>Stenosarchaea group</taxon>
        <taxon>Halobacteria</taxon>
        <taxon>Halobacteriales</taxon>
        <taxon>Natrialbaceae</taxon>
        <taxon>Natrialba</taxon>
    </lineage>
</organism>
<keyword evidence="10" id="KW-0234">DNA repair</keyword>
<sequence length="1200" mass="132947">MDEVRSMTERETMSERETTADTADAVAASGETDAEPDAAALEPKGNQPAVIDATGGAHTVEAVAGSGKTTTMVKRLQAEIEERDVSPNRLLVLTFANEAAHTIQEKLREALGPQVAFDIDVYTYHSFSSKLLTEYAYHVGVSPEFDLVTEEDRPQLIESVYGDVDFSFVAAGSPSAGGTSDQTLSALTSFIEAMRREAVTPADIRSYLPSDEDLRDLLGLVTDLEEMAHQVINVDANGIMWDAEALADRCDRLPRVYRAKASQFDGDGRVHSAVSAHLEAMAETAENMADHLRTESELEWQAFRLPEAMFEGERGPLTSITQTPMGRLSNYVHMLRRARAFVGAYEAYLEALDERNAFDYDELIHRTVDLLRDERVRDDILAEWDAVYCDEFQDTDESQLELVEELRDGLDIMVVGDSDQAIHEWRGQDPENMSKLPESFEEIGLDLNFRSRQPILDLATNLDPDKDEIEAYKEPNPPSVVTVDSEGERTPAQVSTTISHLLTGRFEDVPERELEDIAVLVRRNQNARDIASQLDRDSIPYTLSSDASGELGHGVRTVLSYFRVLVEPGDDVSWQRVLLHLYRVPEGDVDTLLRAGETVPAGYDALAEPAAELRCPDRVHEALTDYKTLRSVSDTHAISELYRHFKRETRIDWFLREHDRDALANVERLIEAFNDSPVQSELTPAFVDYLERQAHLLSADDETATSPGSQSADAVDVMTIHQAKGLDFDTVLLPFLTESEFGHITLANYQRDLYRYDILVDDVQGELADPLRADCSDDQIAEEWRVLHVALTRAKEHLFLFGNDVEEQGPGADMLDDHLPSERSETPIHWSAEGPRFSVWNALMDSYDEIAADTPDAVRDYTDAVNRGVDEDPGTITYYQTEVSTDEALETVLEFADEVVAGTLADGDSAASPNTARFADAPLGTSVDVELARQHSHTALESVRNCERKHVLDHVVDAFPDPTPATGGEAEVTQADVGSLFHDVAELAYWRGYDSKTEWREACEWVARSRDLTTALEPALECIDRYFETDVPEWPAVGAEVPIAVDGDEIAEVNGDIAAVDDGIAAIEGDIIGYVDSVRRHPDGGLVVLDYKTSQAQKDLETSHQLELYVRACRDRFDEPLSHAGYVYVGDAGPAVQVFSVDELATLWESVLEDLATADGSSFANATPGPHCQFCPHRSLGCSEGEDESPSLDAFQIDGQ</sequence>
<protein>
    <recommendedName>
        <fullName evidence="13">DNA 3'-5' helicase</fullName>
        <ecNumber evidence="13">5.6.2.4</ecNumber>
    </recommendedName>
</protein>
<dbReference type="Gene3D" id="3.40.50.300">
    <property type="entry name" value="P-loop containing nucleotide triphosphate hydrolases"/>
    <property type="match status" value="3"/>
</dbReference>
<dbReference type="InterPro" id="IPR038726">
    <property type="entry name" value="PDDEXK_AddAB-type"/>
</dbReference>
<dbReference type="AlphaFoldDB" id="L9V0M2"/>
<evidence type="ECO:0000256" key="5">
    <source>
        <dbReference type="ARBA" id="ARBA00022801"/>
    </source>
</evidence>
<dbReference type="GO" id="GO:0043138">
    <property type="term" value="F:3'-5' DNA helicase activity"/>
    <property type="evidence" value="ECO:0007669"/>
    <property type="project" value="UniProtKB-EC"/>
</dbReference>
<evidence type="ECO:0000256" key="1">
    <source>
        <dbReference type="ARBA" id="ARBA00009922"/>
    </source>
</evidence>
<evidence type="ECO:0000256" key="9">
    <source>
        <dbReference type="ARBA" id="ARBA00023125"/>
    </source>
</evidence>
<proteinExistence type="inferred from homology"/>
<dbReference type="EMBL" id="AOHS01000030">
    <property type="protein sequence ID" value="ELY30531.1"/>
    <property type="molecule type" value="Genomic_DNA"/>
</dbReference>
<evidence type="ECO:0000256" key="7">
    <source>
        <dbReference type="ARBA" id="ARBA00022839"/>
    </source>
</evidence>
<keyword evidence="2" id="KW-0540">Nuclease</keyword>
<evidence type="ECO:0000256" key="14">
    <source>
        <dbReference type="ARBA" id="ARBA00048988"/>
    </source>
</evidence>
<dbReference type="GO" id="GO:0004527">
    <property type="term" value="F:exonuclease activity"/>
    <property type="evidence" value="ECO:0007669"/>
    <property type="project" value="UniProtKB-KW"/>
</dbReference>